<dbReference type="RefSeq" id="WP_165898984.1">
    <property type="nucleotide sequence ID" value="NZ_SLUI01000019.1"/>
</dbReference>
<dbReference type="InterPro" id="IPR011055">
    <property type="entry name" value="Dup_hybrid_motif"/>
</dbReference>
<dbReference type="EMBL" id="SLUI01000019">
    <property type="protein sequence ID" value="TCL32974.1"/>
    <property type="molecule type" value="Genomic_DNA"/>
</dbReference>
<keyword evidence="2" id="KW-0472">Membrane</keyword>
<feature type="transmembrane region" description="Helical" evidence="2">
    <location>
        <begin position="59"/>
        <end position="80"/>
    </location>
</feature>
<dbReference type="SUPFAM" id="SSF51261">
    <property type="entry name" value="Duplicated hybrid motif"/>
    <property type="match status" value="1"/>
</dbReference>
<dbReference type="InterPro" id="IPR016047">
    <property type="entry name" value="M23ase_b-sheet_dom"/>
</dbReference>
<evidence type="ECO:0000313" key="5">
    <source>
        <dbReference type="Proteomes" id="UP000295063"/>
    </source>
</evidence>
<organism evidence="4 5">
    <name type="scientific">Anaerospora hongkongensis</name>
    <dbReference type="NCBI Taxonomy" id="244830"/>
    <lineage>
        <taxon>Bacteria</taxon>
        <taxon>Bacillati</taxon>
        <taxon>Bacillota</taxon>
        <taxon>Negativicutes</taxon>
        <taxon>Selenomonadales</taxon>
        <taxon>Sporomusaceae</taxon>
        <taxon>Anaerospora</taxon>
    </lineage>
</organism>
<dbReference type="Gene3D" id="2.70.70.10">
    <property type="entry name" value="Glucose Permease (Domain IIA)"/>
    <property type="match status" value="1"/>
</dbReference>
<dbReference type="PANTHER" id="PTHR21666:SF289">
    <property type="entry name" value="L-ALA--D-GLU ENDOPEPTIDASE"/>
    <property type="match status" value="1"/>
</dbReference>
<dbReference type="PANTHER" id="PTHR21666">
    <property type="entry name" value="PEPTIDASE-RELATED"/>
    <property type="match status" value="1"/>
</dbReference>
<sequence length="276" mass="29775">MPGRPGPFDNLTRFPKLTTMRTFFRRKSFGPAGLKPGLVNFLYQFGHRLHEVKRIRKPVYAAAGLLLLSAGLTFLVVSSLSQNIRPLPPLAEKNQPAEQLMKMEQTPASTPLIPSVPAQLPVPAAKEAAPLAAGGQAVEQSIPSAAVSNQEQHRQPLTGTLAADFGWQHHAVYQDWRFHTGIDIAGTPGQPVRSAAGGRVVDVLTDNQLGLMLVIESSGYTLYYGSLSSAAVKAGQTVHSGDVIGVVGECTGEPFTHLHFAVKKQGEYIHPQEFLK</sequence>
<feature type="domain" description="M23ase beta-sheet core" evidence="3">
    <location>
        <begin position="177"/>
        <end position="271"/>
    </location>
</feature>
<reference evidence="4 5" key="1">
    <citation type="submission" date="2019-03" db="EMBL/GenBank/DDBJ databases">
        <title>Genomic Encyclopedia of Type Strains, Phase IV (KMG-IV): sequencing the most valuable type-strain genomes for metagenomic binning, comparative biology and taxonomic classification.</title>
        <authorList>
            <person name="Goeker M."/>
        </authorList>
    </citation>
    <scope>NUCLEOTIDE SEQUENCE [LARGE SCALE GENOMIC DNA]</scope>
    <source>
        <strain evidence="4 5">DSM 15969</strain>
    </source>
</reference>
<keyword evidence="2" id="KW-0812">Transmembrane</keyword>
<name>A0A4R1PR11_9FIRM</name>
<keyword evidence="5" id="KW-1185">Reference proteome</keyword>
<evidence type="ECO:0000256" key="1">
    <source>
        <dbReference type="ARBA" id="ARBA00022729"/>
    </source>
</evidence>
<protein>
    <submittedName>
        <fullName evidence="4">Peptidase M23-like protein</fullName>
    </submittedName>
</protein>
<proteinExistence type="predicted"/>
<keyword evidence="2" id="KW-1133">Transmembrane helix</keyword>
<dbReference type="Pfam" id="PF01551">
    <property type="entry name" value="Peptidase_M23"/>
    <property type="match status" value="1"/>
</dbReference>
<accession>A0A4R1PR11</accession>
<dbReference type="CDD" id="cd12797">
    <property type="entry name" value="M23_peptidase"/>
    <property type="match status" value="1"/>
</dbReference>
<keyword evidence="1" id="KW-0732">Signal</keyword>
<evidence type="ECO:0000256" key="2">
    <source>
        <dbReference type="SAM" id="Phobius"/>
    </source>
</evidence>
<dbReference type="AlphaFoldDB" id="A0A4R1PR11"/>
<gene>
    <name evidence="4" type="ORF">EV210_11949</name>
</gene>
<dbReference type="InterPro" id="IPR050570">
    <property type="entry name" value="Cell_wall_metabolism_enzyme"/>
</dbReference>
<evidence type="ECO:0000259" key="3">
    <source>
        <dbReference type="Pfam" id="PF01551"/>
    </source>
</evidence>
<dbReference type="Proteomes" id="UP000295063">
    <property type="component" value="Unassembled WGS sequence"/>
</dbReference>
<dbReference type="GO" id="GO:0004222">
    <property type="term" value="F:metalloendopeptidase activity"/>
    <property type="evidence" value="ECO:0007669"/>
    <property type="project" value="TreeGrafter"/>
</dbReference>
<comment type="caution">
    <text evidence="4">The sequence shown here is derived from an EMBL/GenBank/DDBJ whole genome shotgun (WGS) entry which is preliminary data.</text>
</comment>
<evidence type="ECO:0000313" key="4">
    <source>
        <dbReference type="EMBL" id="TCL32974.1"/>
    </source>
</evidence>